<feature type="domain" description="PGG" evidence="9">
    <location>
        <begin position="741"/>
        <end position="854"/>
    </location>
</feature>
<evidence type="ECO:0000313" key="10">
    <source>
        <dbReference type="EMBL" id="KMS99147.1"/>
    </source>
</evidence>
<dbReference type="Gene3D" id="1.25.40.20">
    <property type="entry name" value="Ankyrin repeat-containing domain"/>
    <property type="match status" value="4"/>
</dbReference>
<protein>
    <recommendedName>
        <fullName evidence="9">PGG domain-containing protein</fullName>
    </recommendedName>
</protein>
<sequence length="923" mass="104713">MERDLYMAAMNGNVDFFNEVRHREIENGCCDSYLLSLTPQKNNILHIASHYDQFDFMKSGFNSLNFSPLMIIERNATGDTPLHVASKRGNKKIVKLLVDAINKLVVREVLVSEDDYDQQRPWKIRNLEGNTPLHEALINGKVEVAKYLLVEVDPQVASVVNNTGGTPLHLAIKHNVNGDKKFVMHTIELLNKLQASVPYKGIWLAEKSEDIIKLLLQQHKEAAYTRDGYGLTPLLRAAIHCHLSAIEIILNECPECAEICSPKGETILHLIKFRSYDEVKKLMEIPQIVNLKDQQDDMGNTPAYIAVMNCKASITEEHKEFTINDIGVIKALLESSTNFAIKNKQGVSAAALLQQLEAHFPCNVKLHEFDMDINESLAKIKQKQKEFPIWEDVQNADMNSLRTRMDMLLSCLLNGTLRLPDLFYILLRNLDRICYNEVETLIRDILENSPVLISQTTSRGDNLLHIIARMHRDFEIDPDVPQPILYLIKQSYERVEHEVYFSPWRMKNREGNTPLHEALLCAAPKARAIISFLISCDASVAAYVNNQTETPLHVLCGSQDKVDDECMIKEIIDANPLAPYSRDAHGFTPLLRAAKRGQVDVVKHICQMSSDSAQLSDGEGKTFWHLMDMSGVSTETEKEIGRELYKIENIKKLSTALDNDRNTPLHLAIVNKNYNLAQVLSENNKNKVYEELMQLEKEGVDQYSFHMLRYAHHLSEQHEQLLWGKMKDLGVKSIYGVPTSQIKDYTSTISVIAVLLATIAFTGAFTVPGGYDSNIGYPILLNQTSHDFVIRGSYMVFMVADILTMCLSMMVLFCLQWIITGDDKDRVVLTDLTILLLQGSFMTTMVALMMGVFTTTYQDSPELAIFTIVACSAVLLLLQKSLVMGPYQYLFLTVYLFVQIVWDASRRLLFGEDNEEKARHLRQ</sequence>
<dbReference type="PANTHER" id="PTHR24186:SF46">
    <property type="entry name" value="PROTEIN ACCELERATED CELL DEATH 6-LIKE"/>
    <property type="match status" value="1"/>
</dbReference>
<evidence type="ECO:0000259" key="9">
    <source>
        <dbReference type="Pfam" id="PF13962"/>
    </source>
</evidence>
<evidence type="ECO:0000256" key="4">
    <source>
        <dbReference type="ARBA" id="ARBA00022989"/>
    </source>
</evidence>
<dbReference type="OrthoDB" id="1847170at2759"/>
<feature type="repeat" description="ANK" evidence="7">
    <location>
        <begin position="128"/>
        <end position="149"/>
    </location>
</feature>
<evidence type="ECO:0000256" key="5">
    <source>
        <dbReference type="ARBA" id="ARBA00023043"/>
    </source>
</evidence>
<dbReference type="GO" id="GO:0005886">
    <property type="term" value="C:plasma membrane"/>
    <property type="evidence" value="ECO:0007669"/>
    <property type="project" value="TreeGrafter"/>
</dbReference>
<evidence type="ECO:0000256" key="2">
    <source>
        <dbReference type="ARBA" id="ARBA00022692"/>
    </source>
</evidence>
<gene>
    <name evidence="10" type="ORF">BVRB_2g047450</name>
</gene>
<keyword evidence="5 7" id="KW-0040">ANK repeat</keyword>
<keyword evidence="3" id="KW-0677">Repeat</keyword>
<keyword evidence="6 8" id="KW-0472">Membrane</keyword>
<dbReference type="OMA" id="HIASHYD"/>
<evidence type="ECO:0000256" key="1">
    <source>
        <dbReference type="ARBA" id="ARBA00004141"/>
    </source>
</evidence>
<evidence type="ECO:0000313" key="11">
    <source>
        <dbReference type="Proteomes" id="UP000035740"/>
    </source>
</evidence>
<dbReference type="Gramene" id="KMS99147">
    <property type="protein sequence ID" value="KMS99147"/>
    <property type="gene ID" value="BVRB_2g047450"/>
</dbReference>
<evidence type="ECO:0000256" key="6">
    <source>
        <dbReference type="ARBA" id="ARBA00023136"/>
    </source>
</evidence>
<dbReference type="SUPFAM" id="SSF48403">
    <property type="entry name" value="Ankyrin repeat"/>
    <property type="match status" value="2"/>
</dbReference>
<dbReference type="InterPro" id="IPR036770">
    <property type="entry name" value="Ankyrin_rpt-contain_sf"/>
</dbReference>
<proteinExistence type="predicted"/>
<dbReference type="PROSITE" id="PS50088">
    <property type="entry name" value="ANK_REPEAT"/>
    <property type="match status" value="3"/>
</dbReference>
<feature type="repeat" description="ANK" evidence="7">
    <location>
        <begin position="77"/>
        <end position="99"/>
    </location>
</feature>
<dbReference type="PROSITE" id="PS50297">
    <property type="entry name" value="ANK_REP_REGION"/>
    <property type="match status" value="2"/>
</dbReference>
<dbReference type="eggNOG" id="KOG0504">
    <property type="taxonomic scope" value="Eukaryota"/>
</dbReference>
<accession>A0A0J8BGH6</accession>
<dbReference type="EMBL" id="KQ090232">
    <property type="protein sequence ID" value="KMS99147.1"/>
    <property type="molecule type" value="Genomic_DNA"/>
</dbReference>
<dbReference type="SMART" id="SM00248">
    <property type="entry name" value="ANK"/>
    <property type="match status" value="9"/>
</dbReference>
<feature type="transmembrane region" description="Helical" evidence="8">
    <location>
        <begin position="749"/>
        <end position="771"/>
    </location>
</feature>
<dbReference type="InterPro" id="IPR002110">
    <property type="entry name" value="Ankyrin_rpt"/>
</dbReference>
<feature type="transmembrane region" description="Helical" evidence="8">
    <location>
        <begin position="860"/>
        <end position="878"/>
    </location>
</feature>
<dbReference type="Pfam" id="PF13962">
    <property type="entry name" value="PGG"/>
    <property type="match status" value="1"/>
</dbReference>
<dbReference type="AlphaFoldDB" id="A0A0J8BGH6"/>
<dbReference type="Pfam" id="PF12796">
    <property type="entry name" value="Ank_2"/>
    <property type="match status" value="2"/>
</dbReference>
<keyword evidence="11" id="KW-1185">Reference proteome</keyword>
<evidence type="ECO:0000256" key="3">
    <source>
        <dbReference type="ARBA" id="ARBA00022737"/>
    </source>
</evidence>
<dbReference type="PANTHER" id="PTHR24186">
    <property type="entry name" value="PROTEIN PHOSPHATASE 1 REGULATORY SUBUNIT"/>
    <property type="match status" value="1"/>
</dbReference>
<evidence type="ECO:0000256" key="7">
    <source>
        <dbReference type="PROSITE-ProRule" id="PRU00023"/>
    </source>
</evidence>
<evidence type="ECO:0000256" key="8">
    <source>
        <dbReference type="SAM" id="Phobius"/>
    </source>
</evidence>
<comment type="subcellular location">
    <subcellularLocation>
        <location evidence="1">Membrane</location>
        <topology evidence="1">Multi-pass membrane protein</topology>
    </subcellularLocation>
</comment>
<keyword evidence="4 8" id="KW-1133">Transmembrane helix</keyword>
<feature type="transmembrane region" description="Helical" evidence="8">
    <location>
        <begin position="832"/>
        <end position="853"/>
    </location>
</feature>
<dbReference type="Proteomes" id="UP000035740">
    <property type="component" value="Unassembled WGS sequence"/>
</dbReference>
<organism evidence="10 11">
    <name type="scientific">Beta vulgaris subsp. vulgaris</name>
    <name type="common">Beet</name>
    <dbReference type="NCBI Taxonomy" id="3555"/>
    <lineage>
        <taxon>Eukaryota</taxon>
        <taxon>Viridiplantae</taxon>
        <taxon>Streptophyta</taxon>
        <taxon>Embryophyta</taxon>
        <taxon>Tracheophyta</taxon>
        <taxon>Spermatophyta</taxon>
        <taxon>Magnoliopsida</taxon>
        <taxon>eudicotyledons</taxon>
        <taxon>Gunneridae</taxon>
        <taxon>Pentapetalae</taxon>
        <taxon>Caryophyllales</taxon>
        <taxon>Chenopodiaceae</taxon>
        <taxon>Betoideae</taxon>
        <taxon>Beta</taxon>
    </lineage>
</organism>
<feature type="transmembrane region" description="Helical" evidence="8">
    <location>
        <begin position="792"/>
        <end position="820"/>
    </location>
</feature>
<keyword evidence="2 8" id="KW-0812">Transmembrane</keyword>
<dbReference type="InterPro" id="IPR026961">
    <property type="entry name" value="PGG_dom"/>
</dbReference>
<feature type="repeat" description="ANK" evidence="7">
    <location>
        <begin position="585"/>
        <end position="617"/>
    </location>
</feature>
<name>A0A0J8BGH6_BETVV</name>
<reference evidence="10 11" key="1">
    <citation type="journal article" date="2014" name="Nature">
        <title>The genome of the recently domesticated crop plant sugar beet (Beta vulgaris).</title>
        <authorList>
            <person name="Dohm J.C."/>
            <person name="Minoche A.E."/>
            <person name="Holtgrawe D."/>
            <person name="Capella-Gutierrez S."/>
            <person name="Zakrzewski F."/>
            <person name="Tafer H."/>
            <person name="Rupp O."/>
            <person name="Sorensen T.R."/>
            <person name="Stracke R."/>
            <person name="Reinhardt R."/>
            <person name="Goesmann A."/>
            <person name="Kraft T."/>
            <person name="Schulz B."/>
            <person name="Stadler P.F."/>
            <person name="Schmidt T."/>
            <person name="Gabaldon T."/>
            <person name="Lehrach H."/>
            <person name="Weisshaar B."/>
            <person name="Himmelbauer H."/>
        </authorList>
    </citation>
    <scope>NUCLEOTIDE SEQUENCE [LARGE SCALE GENOMIC DNA]</scope>
    <source>
        <tissue evidence="10">Taproot</tissue>
    </source>
</reference>